<gene>
    <name evidence="1" type="ORF">D1B31_14645</name>
</gene>
<name>A0A417YRU1_9BACI</name>
<dbReference type="OrthoDB" id="2876168at2"/>
<comment type="caution">
    <text evidence="1">The sequence shown here is derived from an EMBL/GenBank/DDBJ whole genome shotgun (WGS) entry which is preliminary data.</text>
</comment>
<sequence length="133" mass="14798">MKLHELAYLGLFFVVLLTAIGVTKLSEVRETAQVPKSQVSALVQLDEKERPDAATMQLISPPPTQPSDHVNRWNPELHHESCLACHGKSGTGAPTPPENHYIDSDQKGTIFRDNCIQCHVTQNDKKPAFNRES</sequence>
<evidence type="ECO:0000313" key="1">
    <source>
        <dbReference type="EMBL" id="RHW38018.1"/>
    </source>
</evidence>
<dbReference type="SUPFAM" id="SSF48695">
    <property type="entry name" value="Multiheme cytochromes"/>
    <property type="match status" value="1"/>
</dbReference>
<dbReference type="Pfam" id="PF03892">
    <property type="entry name" value="NapB"/>
    <property type="match status" value="1"/>
</dbReference>
<dbReference type="AlphaFoldDB" id="A0A417YRU1"/>
<evidence type="ECO:0000313" key="2">
    <source>
        <dbReference type="Proteomes" id="UP000284416"/>
    </source>
</evidence>
<dbReference type="Proteomes" id="UP000284416">
    <property type="component" value="Unassembled WGS sequence"/>
</dbReference>
<keyword evidence="2" id="KW-1185">Reference proteome</keyword>
<dbReference type="InterPro" id="IPR005591">
    <property type="entry name" value="NapB"/>
</dbReference>
<dbReference type="GO" id="GO:0009061">
    <property type="term" value="P:anaerobic respiration"/>
    <property type="evidence" value="ECO:0007669"/>
    <property type="project" value="InterPro"/>
</dbReference>
<dbReference type="InterPro" id="IPR036280">
    <property type="entry name" value="Multihaem_cyt_sf"/>
</dbReference>
<reference evidence="1 2" key="1">
    <citation type="journal article" date="2017" name="Int. J. Syst. Evol. Microbiol.">
        <title>Bacillus notoginsengisoli sp. nov., a novel bacterium isolated from the rhizosphere of Panax notoginseng.</title>
        <authorList>
            <person name="Zhang M.Y."/>
            <person name="Cheng J."/>
            <person name="Cai Y."/>
            <person name="Zhang T.Y."/>
            <person name="Wu Y.Y."/>
            <person name="Manikprabhu D."/>
            <person name="Li W.J."/>
            <person name="Zhang Y.X."/>
        </authorList>
    </citation>
    <scope>NUCLEOTIDE SEQUENCE [LARGE SCALE GENOMIC DNA]</scope>
    <source>
        <strain evidence="1 2">JCM 30743</strain>
    </source>
</reference>
<dbReference type="EMBL" id="QWEG01000009">
    <property type="protein sequence ID" value="RHW38018.1"/>
    <property type="molecule type" value="Genomic_DNA"/>
</dbReference>
<accession>A0A417YRU1</accession>
<protein>
    <submittedName>
        <fullName evidence="1">NapB</fullName>
    </submittedName>
</protein>
<proteinExistence type="predicted"/>
<organism evidence="1 2">
    <name type="scientific">Neobacillus notoginsengisoli</name>
    <dbReference type="NCBI Taxonomy" id="1578198"/>
    <lineage>
        <taxon>Bacteria</taxon>
        <taxon>Bacillati</taxon>
        <taxon>Bacillota</taxon>
        <taxon>Bacilli</taxon>
        <taxon>Bacillales</taxon>
        <taxon>Bacillaceae</taxon>
        <taxon>Neobacillus</taxon>
    </lineage>
</organism>
<dbReference type="RefSeq" id="WP_118921663.1">
    <property type="nucleotide sequence ID" value="NZ_QWEG01000009.1"/>
</dbReference>